<comment type="cofactor">
    <cofactor evidence="1">
        <name>FAD</name>
        <dbReference type="ChEBI" id="CHEBI:57692"/>
    </cofactor>
</comment>
<gene>
    <name evidence="6" type="ORF">HEQ75_06470</name>
</gene>
<organism evidence="6 7">
    <name type="scientific">Falsiroseomonas selenitidurans</name>
    <dbReference type="NCBI Taxonomy" id="2716335"/>
    <lineage>
        <taxon>Bacteria</taxon>
        <taxon>Pseudomonadati</taxon>
        <taxon>Pseudomonadota</taxon>
        <taxon>Alphaproteobacteria</taxon>
        <taxon>Acetobacterales</taxon>
        <taxon>Roseomonadaceae</taxon>
        <taxon>Falsiroseomonas</taxon>
    </lineage>
</organism>
<dbReference type="RefSeq" id="WP_168028400.1">
    <property type="nucleotide sequence ID" value="NZ_JAAVNE010000007.1"/>
</dbReference>
<dbReference type="SUPFAM" id="SSF51905">
    <property type="entry name" value="FAD/NAD(P)-binding domain"/>
    <property type="match status" value="1"/>
</dbReference>
<protein>
    <submittedName>
        <fullName evidence="6">FAD-dependent oxidoreductase</fullName>
    </submittedName>
</protein>
<keyword evidence="2" id="KW-0285">Flavoprotein</keyword>
<evidence type="ECO:0000313" key="6">
    <source>
        <dbReference type="EMBL" id="NKC30500.1"/>
    </source>
</evidence>
<reference evidence="6 7" key="1">
    <citation type="submission" date="2020-03" db="EMBL/GenBank/DDBJ databases">
        <title>Roseomonas selenitidurans sp. nov. isolated from urban soil.</title>
        <authorList>
            <person name="Liu H."/>
        </authorList>
    </citation>
    <scope>NUCLEOTIDE SEQUENCE [LARGE SCALE GENOMIC DNA]</scope>
    <source>
        <strain evidence="6 7">BU-1</strain>
    </source>
</reference>
<evidence type="ECO:0000313" key="7">
    <source>
        <dbReference type="Proteomes" id="UP000787635"/>
    </source>
</evidence>
<evidence type="ECO:0000256" key="3">
    <source>
        <dbReference type="ARBA" id="ARBA00022827"/>
    </source>
</evidence>
<evidence type="ECO:0000256" key="4">
    <source>
        <dbReference type="ARBA" id="ARBA00023002"/>
    </source>
</evidence>
<dbReference type="EMBL" id="JAAVNE010000007">
    <property type="protein sequence ID" value="NKC30500.1"/>
    <property type="molecule type" value="Genomic_DNA"/>
</dbReference>
<dbReference type="NCBIfam" id="NF004789">
    <property type="entry name" value="PRK06134.1"/>
    <property type="match status" value="1"/>
</dbReference>
<dbReference type="Pfam" id="PF00890">
    <property type="entry name" value="FAD_binding_2"/>
    <property type="match status" value="1"/>
</dbReference>
<sequence>MTDCDVLVIGSGAGGLATAVTAAFHGLRVVVAEKAPVFGGTTAWSGGWMWVPRNPLAVEAGIVEDVVEPRRYLRHELGNQFDAAKVDAFLDAAPRMVDFFRAETAVRFIAGNAIPDFHGDSPGAALGGRSVCAAPFDGRALGALVHRLRPPLAELSPFGMGIASGTDLARFMSVTRSARSALHAARRLARHGWERWRHGRGLHLVNGNALAARLLKSADDLGVTLWESSPALRLVVEGGTVRGAVLRRAGQDVQVTARRGVVLACGGFPHDAARIAGMFTHAPDGAHFSAAPPGNRGDGLRLGEAAGGAVAQDLADPGAWAPVSLVPRADGTVAHFPHLVERGKPGVIAVTAAGQRFTNEARAYHDVMRGLFAAVRPPAAVCCWLICDHRFLRRYGLGAVRPAPLPYGAHRRSGYLRSGATLAALAADCGIEAAALEATVARYNGPARQGQDPAFGRGATPYERMQGDGGRCNAPIEHAPFHAVKIVPGSLGTFAGLRTDAAARVLDAAGAPIPGLFAAGNDMASMMGGHYPSGGITLGPAMTFGWIAGRTLAGVEP</sequence>
<dbReference type="Gene3D" id="3.50.50.60">
    <property type="entry name" value="FAD/NAD(P)-binding domain"/>
    <property type="match status" value="2"/>
</dbReference>
<dbReference type="InterPro" id="IPR036188">
    <property type="entry name" value="FAD/NAD-bd_sf"/>
</dbReference>
<dbReference type="InterPro" id="IPR050315">
    <property type="entry name" value="FAD-oxidoreductase_2"/>
</dbReference>
<keyword evidence="4" id="KW-0560">Oxidoreductase</keyword>
<proteinExistence type="predicted"/>
<accession>A0ABX1E025</accession>
<keyword evidence="3" id="KW-0274">FAD</keyword>
<name>A0ABX1E025_9PROT</name>
<evidence type="ECO:0000256" key="1">
    <source>
        <dbReference type="ARBA" id="ARBA00001974"/>
    </source>
</evidence>
<comment type="caution">
    <text evidence="6">The sequence shown here is derived from an EMBL/GenBank/DDBJ whole genome shotgun (WGS) entry which is preliminary data.</text>
</comment>
<dbReference type="InterPro" id="IPR027477">
    <property type="entry name" value="Succ_DH/fumarate_Rdtase_cat_sf"/>
</dbReference>
<dbReference type="SUPFAM" id="SSF56425">
    <property type="entry name" value="Succinate dehydrogenase/fumarate reductase flavoprotein, catalytic domain"/>
    <property type="match status" value="1"/>
</dbReference>
<dbReference type="PANTHER" id="PTHR43400">
    <property type="entry name" value="FUMARATE REDUCTASE"/>
    <property type="match status" value="1"/>
</dbReference>
<feature type="domain" description="FAD-dependent oxidoreductase 2 FAD-binding" evidence="5">
    <location>
        <begin position="5"/>
        <end position="538"/>
    </location>
</feature>
<evidence type="ECO:0000256" key="2">
    <source>
        <dbReference type="ARBA" id="ARBA00022630"/>
    </source>
</evidence>
<dbReference type="Proteomes" id="UP000787635">
    <property type="component" value="Unassembled WGS sequence"/>
</dbReference>
<evidence type="ECO:0000259" key="5">
    <source>
        <dbReference type="Pfam" id="PF00890"/>
    </source>
</evidence>
<keyword evidence="7" id="KW-1185">Reference proteome</keyword>
<dbReference type="InterPro" id="IPR003953">
    <property type="entry name" value="FAD-dep_OxRdtase_2_FAD-bd"/>
</dbReference>
<dbReference type="PANTHER" id="PTHR43400:SF10">
    <property type="entry name" value="3-OXOSTEROID 1-DEHYDROGENASE"/>
    <property type="match status" value="1"/>
</dbReference>